<reference evidence="4" key="1">
    <citation type="journal article" date="2017" name="Genome Announc.">
        <title>Complete Genome Sequence of Mycobacterium stephanolepidis.</title>
        <authorList>
            <person name="Fukano H."/>
            <person name="Yoshida M."/>
            <person name="Katayama Y."/>
            <person name="Omatsu T."/>
            <person name="Mizutani T."/>
            <person name="Kurata O."/>
            <person name="Wada S."/>
            <person name="Hoshino Y."/>
        </authorList>
    </citation>
    <scope>NUCLEOTIDE SEQUENCE [LARGE SCALE GENOMIC DNA]</scope>
    <source>
        <strain evidence="4">NJB0901</strain>
    </source>
</reference>
<accession>A0A1Z4ERZ6</accession>
<protein>
    <submittedName>
        <fullName evidence="3">Transposase</fullName>
    </submittedName>
</protein>
<dbReference type="AlphaFoldDB" id="A0A1Z4ERZ6"/>
<evidence type="ECO:0000313" key="4">
    <source>
        <dbReference type="Proteomes" id="UP000217954"/>
    </source>
</evidence>
<dbReference type="InterPro" id="IPR002104">
    <property type="entry name" value="Integrase_catalytic"/>
</dbReference>
<dbReference type="Gene3D" id="1.10.443.10">
    <property type="entry name" value="Intergrase catalytic core"/>
    <property type="match status" value="1"/>
</dbReference>
<reference evidence="3 4" key="2">
    <citation type="journal article" date="2017" name="Int. J. Syst. Evol. Microbiol.">
        <title>Mycobacterium stephanolepidis sp. nov., a rapidly growing species related to Mycobacterium chelonae, isolated from marine teleost fish, Stephanolepis cirrhifer.</title>
        <authorList>
            <person name="Fukano H."/>
            <person name="Wada S."/>
            <person name="Kurata O."/>
            <person name="Katayama K."/>
            <person name="Fujiwara N."/>
            <person name="Hoshino Y."/>
        </authorList>
    </citation>
    <scope>NUCLEOTIDE SEQUENCE [LARGE SCALE GENOMIC DNA]</scope>
    <source>
        <strain evidence="3 4">NJB0901</strain>
    </source>
</reference>
<dbReference type="Pfam" id="PF00589">
    <property type="entry name" value="Phage_integrase"/>
    <property type="match status" value="1"/>
</dbReference>
<dbReference type="GO" id="GO:0006310">
    <property type="term" value="P:DNA recombination"/>
    <property type="evidence" value="ECO:0007669"/>
    <property type="project" value="UniProtKB-KW"/>
</dbReference>
<dbReference type="RefSeq" id="WP_157997608.1">
    <property type="nucleotide sequence ID" value="NZ_AP018165.1"/>
</dbReference>
<proteinExistence type="predicted"/>
<dbReference type="GO" id="GO:0003677">
    <property type="term" value="F:DNA binding"/>
    <property type="evidence" value="ECO:0007669"/>
    <property type="project" value="InterPro"/>
</dbReference>
<dbReference type="OrthoDB" id="8421690at2"/>
<dbReference type="InterPro" id="IPR011010">
    <property type="entry name" value="DNA_brk_join_enz"/>
</dbReference>
<organism evidence="3 4">
    <name type="scientific">[Mycobacterium] stephanolepidis</name>
    <dbReference type="NCBI Taxonomy" id="1520670"/>
    <lineage>
        <taxon>Bacteria</taxon>
        <taxon>Bacillati</taxon>
        <taxon>Actinomycetota</taxon>
        <taxon>Actinomycetes</taxon>
        <taxon>Mycobacteriales</taxon>
        <taxon>Mycobacteriaceae</taxon>
        <taxon>Mycobacteroides</taxon>
    </lineage>
</organism>
<dbReference type="GO" id="GO:0015074">
    <property type="term" value="P:DNA integration"/>
    <property type="evidence" value="ECO:0007669"/>
    <property type="project" value="InterPro"/>
</dbReference>
<evidence type="ECO:0000259" key="2">
    <source>
        <dbReference type="PROSITE" id="PS51898"/>
    </source>
</evidence>
<dbReference type="InterPro" id="IPR013762">
    <property type="entry name" value="Integrase-like_cat_sf"/>
</dbReference>
<evidence type="ECO:0000256" key="1">
    <source>
        <dbReference type="ARBA" id="ARBA00023172"/>
    </source>
</evidence>
<dbReference type="EMBL" id="AP018165">
    <property type="protein sequence ID" value="BAX95740.1"/>
    <property type="molecule type" value="Genomic_DNA"/>
</dbReference>
<dbReference type="PANTHER" id="PTHR30349">
    <property type="entry name" value="PHAGE INTEGRASE-RELATED"/>
    <property type="match status" value="1"/>
</dbReference>
<dbReference type="InterPro" id="IPR050090">
    <property type="entry name" value="Tyrosine_recombinase_XerCD"/>
</dbReference>
<name>A0A1Z4ERZ6_9MYCO</name>
<evidence type="ECO:0000313" key="3">
    <source>
        <dbReference type="EMBL" id="BAX95740.1"/>
    </source>
</evidence>
<dbReference type="PROSITE" id="PS51898">
    <property type="entry name" value="TYR_RECOMBINASE"/>
    <property type="match status" value="1"/>
</dbReference>
<dbReference type="SUPFAM" id="SSF56349">
    <property type="entry name" value="DNA breaking-rejoining enzymes"/>
    <property type="match status" value="1"/>
</dbReference>
<dbReference type="KEGG" id="mste:MSTE_00397"/>
<keyword evidence="1" id="KW-0233">DNA recombination</keyword>
<sequence>MTDYRRALVLMRTDADEGKEADSPFDIWLEGAGWDPTLQVLQPPSTHQTLGWKECVVIGCNRPAWGIKTRGLCSGCLAVWRDHGQPDIEVFAQRPSRRIEYQLHDLCSVSVDGVCCQRRATSKGLCKSHADKVLHHTGRGRTRAEVIKTLIPLERTADCSVIACDRQADFVNISLCVAHRIRWQRAQRGSPVQKYGSTGTFEEFCRTASQVTDSRVVVFTGLKPRVTRQILYGVYTRSRRGSLTRTQQLQQIVDYVRAMQVNDLREVKDKPRPDIWPAGTVRPLLNTVLTAVEYGDLTPEDFRHAEVWPGAVFGKNSQIDFRNLTQPWLQEMAQAWCWDNLHRFGDFSSFTKMINEVNYFSEYLRANTTAGGCNIAVLDRAAVSGFAAYIAELARTRAPRARFQFDRGGKNLKFTWNKDVQIGCLLTVQRILRYGRETDRMEDFAGSFMITEDLLPRRGYTQEVEAGRALPLDIVRQVFAVENLATLNDDDVRLLRILAETGRRPSEITSLRYECIETGPGGPFLRYTETKVTGGQVRKLPVLAAVVQTVKAQQEQVLTRFPDTGPAELALFPRLTMNSHGYHAMHPSRFGHAFGKWIRALPSLDSSEVDPNGDPVPYDRSSISAYSFRHTYAQRHADVGTPPDVLKELMGHESILTTMGYYQITQKRRREAAELVGNLVVGGGTLTIRAMSKSHRLASEHASIAVPFGKCSNPQNVAAEGHGCPIRHRCFGCASFGSDPSYLPEMRRRLLDLKAIRARIDAFDGAEEWAKRDARPSDEEIEALQERIRTEEEKLSKATPEQRELIEEASSTLRKARAAASVDLKLGHRDDRDDSWTSYSDDRRHAIDTLGELTDG</sequence>
<gene>
    <name evidence="3" type="ORF">MSTE_00397</name>
</gene>
<dbReference type="Proteomes" id="UP000217954">
    <property type="component" value="Chromosome"/>
</dbReference>
<keyword evidence="4" id="KW-1185">Reference proteome</keyword>
<dbReference type="CDD" id="cd00397">
    <property type="entry name" value="DNA_BRE_C"/>
    <property type="match status" value="1"/>
</dbReference>
<feature type="domain" description="Tyr recombinase" evidence="2">
    <location>
        <begin position="465"/>
        <end position="674"/>
    </location>
</feature>